<dbReference type="Gene3D" id="3.40.50.150">
    <property type="entry name" value="Vaccinia Virus protein VP39"/>
    <property type="match status" value="1"/>
</dbReference>
<evidence type="ECO:0000313" key="10">
    <source>
        <dbReference type="EMBL" id="KRK02438.1"/>
    </source>
</evidence>
<keyword evidence="11" id="KW-1185">Reference proteome</keyword>
<evidence type="ECO:0000256" key="5">
    <source>
        <dbReference type="ARBA" id="ARBA00042685"/>
    </source>
</evidence>
<dbReference type="Pfam" id="PF13649">
    <property type="entry name" value="Methyltransf_25"/>
    <property type="match status" value="1"/>
</dbReference>
<gene>
    <name evidence="10" type="primary">Dyak\GE28041</name>
    <name evidence="10" type="synonym">GE28041</name>
    <name evidence="10" type="ORF">Dyak_GE28041</name>
</gene>
<evidence type="ECO:0000256" key="3">
    <source>
        <dbReference type="ARBA" id="ARBA00022691"/>
    </source>
</evidence>
<organism evidence="10 11">
    <name type="scientific">Drosophila yakuba</name>
    <name type="common">Fruit fly</name>
    <dbReference type="NCBI Taxonomy" id="7245"/>
    <lineage>
        <taxon>Eukaryota</taxon>
        <taxon>Metazoa</taxon>
        <taxon>Ecdysozoa</taxon>
        <taxon>Arthropoda</taxon>
        <taxon>Hexapoda</taxon>
        <taxon>Insecta</taxon>
        <taxon>Pterygota</taxon>
        <taxon>Neoptera</taxon>
        <taxon>Endopterygota</taxon>
        <taxon>Diptera</taxon>
        <taxon>Brachycera</taxon>
        <taxon>Muscomorpha</taxon>
        <taxon>Ephydroidea</taxon>
        <taxon>Drosophilidae</taxon>
        <taxon>Drosophila</taxon>
        <taxon>Sophophora</taxon>
    </lineage>
</organism>
<dbReference type="EMBL" id="CM000159">
    <property type="protein sequence ID" value="KRK02438.1"/>
    <property type="molecule type" value="Genomic_DNA"/>
</dbReference>
<protein>
    <recommendedName>
        <fullName evidence="4">Protein arginine N-methyltransferase 6</fullName>
    </recommendedName>
    <alternativeName>
        <fullName evidence="5">Histone-arginine N-methyltransferase PRMT6</fullName>
    </alternativeName>
</protein>
<reference evidence="10 11" key="2">
    <citation type="journal article" date="2007" name="PLoS Biol.">
        <title>Principles of genome evolution in the Drosophila melanogaster species group.</title>
        <authorList>
            <person name="Ranz J.M."/>
            <person name="Maurin D."/>
            <person name="Chan Y.S."/>
            <person name="von Grotthuss M."/>
            <person name="Hillier L.W."/>
            <person name="Roote J."/>
            <person name="Ashburner M."/>
            <person name="Bergman C.M."/>
        </authorList>
    </citation>
    <scope>NUCLEOTIDE SEQUENCE [LARGE SCALE GENOMIC DNA]</scope>
    <source>
        <strain evidence="11">Tai18E2 / Tucson 14021-0261.01</strain>
    </source>
</reference>
<feature type="domain" description="Methyltransferase" evidence="8">
    <location>
        <begin position="224"/>
        <end position="320"/>
    </location>
</feature>
<dbReference type="InterPro" id="IPR055135">
    <property type="entry name" value="PRMT_dom"/>
</dbReference>
<dbReference type="SUPFAM" id="SSF53335">
    <property type="entry name" value="S-adenosyl-L-methionine-dependent methyltransferases"/>
    <property type="match status" value="1"/>
</dbReference>
<dbReference type="KEGG" id="dya:Dyak_GE28041"/>
<feature type="region of interest" description="Disordered" evidence="7">
    <location>
        <begin position="89"/>
        <end position="133"/>
    </location>
</feature>
<keyword evidence="3 6" id="KW-0949">S-adenosyl-L-methionine</keyword>
<dbReference type="OrthoDB" id="10038550at2759"/>
<dbReference type="Pfam" id="PF22528">
    <property type="entry name" value="PRMT_C"/>
    <property type="match status" value="1"/>
</dbReference>
<dbReference type="AlphaFoldDB" id="A0A0R1DZE2"/>
<evidence type="ECO:0000256" key="1">
    <source>
        <dbReference type="ARBA" id="ARBA00022603"/>
    </source>
</evidence>
<keyword evidence="1 6" id="KW-0489">Methyltransferase</keyword>
<name>A0A0R1DZE2_DROYA</name>
<dbReference type="PROSITE" id="PS51678">
    <property type="entry name" value="SAM_MT_PRMT"/>
    <property type="match status" value="1"/>
</dbReference>
<evidence type="ECO:0000256" key="4">
    <source>
        <dbReference type="ARBA" id="ARBA00040406"/>
    </source>
</evidence>
<evidence type="ECO:0000256" key="2">
    <source>
        <dbReference type="ARBA" id="ARBA00022679"/>
    </source>
</evidence>
<sequence length="535" mass="61322">MTENKSTNLLNQKNKAITARKIPLKLSLADFHNQLDNIQTTCNRRMEEKTSAENWKTFLPNSDGLANGTRGRGVSCKQLPIISQNVEHAKVQNGTPTKTRGGFPSGVNSVANGKKHAEKSDKSKSKTIGKPSDTKITLLRRPNQQDASQVRSKTLVRSFPRIPTTPRNVPKELENLDRMTSADFRHDNAARLDIMRSREKDQEHMHFFQSVLYEQRELIKDRTILVVCCGTGTVALMAARMGAKRVYAVDYSKVTGYATLVVRQNGYEGVVSVMNGRMKDLKLPSKVDGIICNWMGHCLLYESEILEVLEARDRWLKKGGFILPDLGSLYLVASEEHKLKSERCNHWRNVYGFNMNAIRRYALAEPCVALTTGEKLLTMAHCILRLNLKNAKKEDLFIDRNIRLSVNREGYLECFLLFFEVQFSSSLHFKLTCNPCFKTPFKSLWMQTVLFVEQPFVMRKKLHYTGNLKFKALKPNNFKEMEIRIEFYEGREYDEDWVMCTRLVAKRWLMLEGCQSISDVESCQDEQGENGGQDF</sequence>
<dbReference type="InterPro" id="IPR041698">
    <property type="entry name" value="Methyltransf_25"/>
</dbReference>
<dbReference type="PANTHER" id="PTHR11006">
    <property type="entry name" value="PROTEIN ARGININE N-METHYLTRANSFERASE"/>
    <property type="match status" value="1"/>
</dbReference>
<accession>A0A0R1DZE2</accession>
<dbReference type="PANTHER" id="PTHR11006:SF73">
    <property type="entry name" value="PROTEIN ARGININE N-METHYLTRANSFERASE 6"/>
    <property type="match status" value="1"/>
</dbReference>
<evidence type="ECO:0000259" key="9">
    <source>
        <dbReference type="Pfam" id="PF22528"/>
    </source>
</evidence>
<dbReference type="GO" id="GO:0032259">
    <property type="term" value="P:methylation"/>
    <property type="evidence" value="ECO:0007669"/>
    <property type="project" value="UniProtKB-KW"/>
</dbReference>
<dbReference type="InterPro" id="IPR025799">
    <property type="entry name" value="Arg_MeTrfase"/>
</dbReference>
<dbReference type="GO" id="GO:0016274">
    <property type="term" value="F:protein-arginine N-methyltransferase activity"/>
    <property type="evidence" value="ECO:0007669"/>
    <property type="project" value="InterPro"/>
</dbReference>
<evidence type="ECO:0000256" key="6">
    <source>
        <dbReference type="PROSITE-ProRule" id="PRU01015"/>
    </source>
</evidence>
<dbReference type="InterPro" id="IPR029063">
    <property type="entry name" value="SAM-dependent_MTases_sf"/>
</dbReference>
<proteinExistence type="predicted"/>
<evidence type="ECO:0000313" key="11">
    <source>
        <dbReference type="Proteomes" id="UP000002282"/>
    </source>
</evidence>
<feature type="domain" description="Protein arginine N-methyltransferase" evidence="9">
    <location>
        <begin position="327"/>
        <end position="487"/>
    </location>
</feature>
<dbReference type="Proteomes" id="UP000002282">
    <property type="component" value="Chromosome 3L"/>
</dbReference>
<feature type="compositionally biased region" description="Polar residues" evidence="7">
    <location>
        <begin position="89"/>
        <end position="98"/>
    </location>
</feature>
<dbReference type="CDD" id="cd02440">
    <property type="entry name" value="AdoMet_MTases"/>
    <property type="match status" value="1"/>
</dbReference>
<reference evidence="10 11" key="1">
    <citation type="journal article" date="2007" name="Nature">
        <title>Evolution of genes and genomes on the Drosophila phylogeny.</title>
        <authorList>
            <consortium name="Drosophila 12 Genomes Consortium"/>
            <person name="Clark A.G."/>
            <person name="Eisen M.B."/>
            <person name="Smith D.R."/>
            <person name="Bergman C.M."/>
            <person name="Oliver B."/>
            <person name="Markow T.A."/>
            <person name="Kaufman T.C."/>
            <person name="Kellis M."/>
            <person name="Gelbart W."/>
            <person name="Iyer V.N."/>
            <person name="Pollard D.A."/>
            <person name="Sackton T.B."/>
            <person name="Larracuente A.M."/>
            <person name="Singh N.D."/>
            <person name="Abad J.P."/>
            <person name="Abt D.N."/>
            <person name="Adryan B."/>
            <person name="Aguade M."/>
            <person name="Akashi H."/>
            <person name="Anderson W.W."/>
            <person name="Aquadro C.F."/>
            <person name="Ardell D.H."/>
            <person name="Arguello R."/>
            <person name="Artieri C.G."/>
            <person name="Barbash D.A."/>
            <person name="Barker D."/>
            <person name="Barsanti P."/>
            <person name="Batterham P."/>
            <person name="Batzoglou S."/>
            <person name="Begun D."/>
            <person name="Bhutkar A."/>
            <person name="Blanco E."/>
            <person name="Bosak S.A."/>
            <person name="Bradley R.K."/>
            <person name="Brand A.D."/>
            <person name="Brent M.R."/>
            <person name="Brooks A.N."/>
            <person name="Brown R.H."/>
            <person name="Butlin R.K."/>
            <person name="Caggese C."/>
            <person name="Calvi B.R."/>
            <person name="Bernardo de Carvalho A."/>
            <person name="Caspi A."/>
            <person name="Castrezana S."/>
            <person name="Celniker S.E."/>
            <person name="Chang J.L."/>
            <person name="Chapple C."/>
            <person name="Chatterji S."/>
            <person name="Chinwalla A."/>
            <person name="Civetta A."/>
            <person name="Clifton S.W."/>
            <person name="Comeron J.M."/>
            <person name="Costello J.C."/>
            <person name="Coyne J.A."/>
            <person name="Daub J."/>
            <person name="David R.G."/>
            <person name="Delcher A.L."/>
            <person name="Delehaunty K."/>
            <person name="Do C.B."/>
            <person name="Ebling H."/>
            <person name="Edwards K."/>
            <person name="Eickbush T."/>
            <person name="Evans J.D."/>
            <person name="Filipski A."/>
            <person name="Findeiss S."/>
            <person name="Freyhult E."/>
            <person name="Fulton L."/>
            <person name="Fulton R."/>
            <person name="Garcia A.C."/>
            <person name="Gardiner A."/>
            <person name="Garfield D.A."/>
            <person name="Garvin B.E."/>
            <person name="Gibson G."/>
            <person name="Gilbert D."/>
            <person name="Gnerre S."/>
            <person name="Godfrey J."/>
            <person name="Good R."/>
            <person name="Gotea V."/>
            <person name="Gravely B."/>
            <person name="Greenberg A.J."/>
            <person name="Griffiths-Jones S."/>
            <person name="Gross S."/>
            <person name="Guigo R."/>
            <person name="Gustafson E.A."/>
            <person name="Haerty W."/>
            <person name="Hahn M.W."/>
            <person name="Halligan D.L."/>
            <person name="Halpern A.L."/>
            <person name="Halter G.M."/>
            <person name="Han M.V."/>
            <person name="Heger A."/>
            <person name="Hillier L."/>
            <person name="Hinrichs A.S."/>
            <person name="Holmes I."/>
            <person name="Hoskins R.A."/>
            <person name="Hubisz M.J."/>
            <person name="Hultmark D."/>
            <person name="Huntley M.A."/>
            <person name="Jaffe D.B."/>
            <person name="Jagadeeshan S."/>
            <person name="Jeck W.R."/>
            <person name="Johnson J."/>
            <person name="Jones C.D."/>
            <person name="Jordan W.C."/>
            <person name="Karpen G.H."/>
            <person name="Kataoka E."/>
            <person name="Keightley P.D."/>
            <person name="Kheradpour P."/>
            <person name="Kirkness E.F."/>
            <person name="Koerich L.B."/>
            <person name="Kristiansen K."/>
            <person name="Kudrna D."/>
            <person name="Kulathinal R.J."/>
            <person name="Kumar S."/>
            <person name="Kwok R."/>
            <person name="Lander E."/>
            <person name="Langley C.H."/>
            <person name="Lapoint R."/>
            <person name="Lazzaro B.P."/>
            <person name="Lee S.J."/>
            <person name="Levesque L."/>
            <person name="Li R."/>
            <person name="Lin C.F."/>
            <person name="Lin M.F."/>
            <person name="Lindblad-Toh K."/>
            <person name="Llopart A."/>
            <person name="Long M."/>
            <person name="Low L."/>
            <person name="Lozovsky E."/>
            <person name="Lu J."/>
            <person name="Luo M."/>
            <person name="Machado C.A."/>
            <person name="Makalowski W."/>
            <person name="Marzo M."/>
            <person name="Matsuda M."/>
            <person name="Matzkin L."/>
            <person name="McAllister B."/>
            <person name="McBride C.S."/>
            <person name="McKernan B."/>
            <person name="McKernan K."/>
            <person name="Mendez-Lago M."/>
            <person name="Minx P."/>
            <person name="Mollenhauer M.U."/>
            <person name="Montooth K."/>
            <person name="Mount S.M."/>
            <person name="Mu X."/>
            <person name="Myers E."/>
            <person name="Negre B."/>
            <person name="Newfeld S."/>
            <person name="Nielsen R."/>
            <person name="Noor M.A."/>
            <person name="O'Grady P."/>
            <person name="Pachter L."/>
            <person name="Papaceit M."/>
            <person name="Parisi M.J."/>
            <person name="Parisi M."/>
            <person name="Parts L."/>
            <person name="Pedersen J.S."/>
            <person name="Pesole G."/>
            <person name="Phillippy A.M."/>
            <person name="Ponting C.P."/>
            <person name="Pop M."/>
            <person name="Porcelli D."/>
            <person name="Powell J.R."/>
            <person name="Prohaska S."/>
            <person name="Pruitt K."/>
            <person name="Puig M."/>
            <person name="Quesneville H."/>
            <person name="Ram K.R."/>
            <person name="Rand D."/>
            <person name="Rasmussen M.D."/>
            <person name="Reed L.K."/>
            <person name="Reenan R."/>
            <person name="Reily A."/>
            <person name="Remington K.A."/>
            <person name="Rieger T.T."/>
            <person name="Ritchie M.G."/>
            <person name="Robin C."/>
            <person name="Rogers Y.H."/>
            <person name="Rohde C."/>
            <person name="Rozas J."/>
            <person name="Rubenfield M.J."/>
            <person name="Ruiz A."/>
            <person name="Russo S."/>
            <person name="Salzberg S.L."/>
            <person name="Sanchez-Gracia A."/>
            <person name="Saranga D.J."/>
            <person name="Sato H."/>
            <person name="Schaeffer S.W."/>
            <person name="Schatz M.C."/>
            <person name="Schlenke T."/>
            <person name="Schwartz R."/>
            <person name="Segarra C."/>
            <person name="Singh R.S."/>
            <person name="Sirot L."/>
            <person name="Sirota M."/>
            <person name="Sisneros N.B."/>
            <person name="Smith C.D."/>
            <person name="Smith T.F."/>
            <person name="Spieth J."/>
            <person name="Stage D.E."/>
            <person name="Stark A."/>
            <person name="Stephan W."/>
            <person name="Strausberg R.L."/>
            <person name="Strempel S."/>
            <person name="Sturgill D."/>
            <person name="Sutton G."/>
            <person name="Sutton G.G."/>
            <person name="Tao W."/>
            <person name="Teichmann S."/>
            <person name="Tobari Y.N."/>
            <person name="Tomimura Y."/>
            <person name="Tsolas J.M."/>
            <person name="Valente V.L."/>
            <person name="Venter E."/>
            <person name="Venter J.C."/>
            <person name="Vicario S."/>
            <person name="Vieira F.G."/>
            <person name="Vilella A.J."/>
            <person name="Villasante A."/>
            <person name="Walenz B."/>
            <person name="Wang J."/>
            <person name="Wasserman M."/>
            <person name="Watts T."/>
            <person name="Wilson D."/>
            <person name="Wilson R.K."/>
            <person name="Wing R.A."/>
            <person name="Wolfner M.F."/>
            <person name="Wong A."/>
            <person name="Wong G.K."/>
            <person name="Wu C.I."/>
            <person name="Wu G."/>
            <person name="Yamamoto D."/>
            <person name="Yang H.P."/>
            <person name="Yang S.P."/>
            <person name="Yorke J.A."/>
            <person name="Yoshida K."/>
            <person name="Zdobnov E."/>
            <person name="Zhang P."/>
            <person name="Zhang Y."/>
            <person name="Zimin A.V."/>
            <person name="Baldwin J."/>
            <person name="Abdouelleil A."/>
            <person name="Abdulkadir J."/>
            <person name="Abebe A."/>
            <person name="Abera B."/>
            <person name="Abreu J."/>
            <person name="Acer S.C."/>
            <person name="Aftuck L."/>
            <person name="Alexander A."/>
            <person name="An P."/>
            <person name="Anderson E."/>
            <person name="Anderson S."/>
            <person name="Arachi H."/>
            <person name="Azer M."/>
            <person name="Bachantsang P."/>
            <person name="Barry A."/>
            <person name="Bayul T."/>
            <person name="Berlin A."/>
            <person name="Bessette D."/>
            <person name="Bloom T."/>
            <person name="Blye J."/>
            <person name="Boguslavskiy L."/>
            <person name="Bonnet C."/>
            <person name="Boukhgalter B."/>
            <person name="Bourzgui I."/>
            <person name="Brown A."/>
            <person name="Cahill P."/>
            <person name="Channer S."/>
            <person name="Cheshatsang Y."/>
            <person name="Chuda L."/>
            <person name="Citroen M."/>
            <person name="Collymore A."/>
            <person name="Cooke P."/>
            <person name="Costello M."/>
            <person name="D'Aco K."/>
            <person name="Daza R."/>
            <person name="De Haan G."/>
            <person name="DeGray S."/>
            <person name="DeMaso C."/>
            <person name="Dhargay N."/>
            <person name="Dooley K."/>
            <person name="Dooley E."/>
            <person name="Doricent M."/>
            <person name="Dorje P."/>
            <person name="Dorjee K."/>
            <person name="Dupes A."/>
            <person name="Elong R."/>
            <person name="Falk J."/>
            <person name="Farina A."/>
            <person name="Faro S."/>
            <person name="Ferguson D."/>
            <person name="Fisher S."/>
            <person name="Foley C.D."/>
            <person name="Franke A."/>
            <person name="Friedrich D."/>
            <person name="Gadbois L."/>
            <person name="Gearin G."/>
            <person name="Gearin C.R."/>
            <person name="Giannoukos G."/>
            <person name="Goode T."/>
            <person name="Graham J."/>
            <person name="Grandbois E."/>
            <person name="Grewal S."/>
            <person name="Gyaltsen K."/>
            <person name="Hafez N."/>
            <person name="Hagos B."/>
            <person name="Hall J."/>
            <person name="Henson C."/>
            <person name="Hollinger A."/>
            <person name="Honan T."/>
            <person name="Huard M.D."/>
            <person name="Hughes L."/>
            <person name="Hurhula B."/>
            <person name="Husby M.E."/>
            <person name="Kamat A."/>
            <person name="Kanga B."/>
            <person name="Kashin S."/>
            <person name="Khazanovich D."/>
            <person name="Kisner P."/>
            <person name="Lance K."/>
            <person name="Lara M."/>
            <person name="Lee W."/>
            <person name="Lennon N."/>
            <person name="Letendre F."/>
            <person name="LeVine R."/>
            <person name="Lipovsky A."/>
            <person name="Liu X."/>
            <person name="Liu J."/>
            <person name="Liu S."/>
            <person name="Lokyitsang T."/>
            <person name="Lokyitsang Y."/>
            <person name="Lubonja R."/>
            <person name="Lui A."/>
            <person name="MacDonald P."/>
            <person name="Magnisalis V."/>
            <person name="Maru K."/>
            <person name="Matthews C."/>
            <person name="McCusker W."/>
            <person name="McDonough S."/>
            <person name="Mehta T."/>
            <person name="Meldrim J."/>
            <person name="Meneus L."/>
            <person name="Mihai O."/>
            <person name="Mihalev A."/>
            <person name="Mihova T."/>
            <person name="Mittelman R."/>
            <person name="Mlenga V."/>
            <person name="Montmayeur A."/>
            <person name="Mulrain L."/>
            <person name="Navidi A."/>
            <person name="Naylor J."/>
            <person name="Negash T."/>
            <person name="Nguyen T."/>
            <person name="Nguyen N."/>
            <person name="Nicol R."/>
            <person name="Norbu C."/>
            <person name="Norbu N."/>
            <person name="Novod N."/>
            <person name="O'Neill B."/>
            <person name="Osman S."/>
            <person name="Markiewicz E."/>
            <person name="Oyono O.L."/>
            <person name="Patti C."/>
            <person name="Phunkhang P."/>
            <person name="Pierre F."/>
            <person name="Priest M."/>
            <person name="Raghuraman S."/>
            <person name="Rege F."/>
            <person name="Reyes R."/>
            <person name="Rise C."/>
            <person name="Rogov P."/>
            <person name="Ross K."/>
            <person name="Ryan E."/>
            <person name="Settipalli S."/>
            <person name="Shea T."/>
            <person name="Sherpa N."/>
            <person name="Shi L."/>
            <person name="Shih D."/>
            <person name="Sparrow T."/>
            <person name="Spaulding J."/>
            <person name="Stalker J."/>
            <person name="Stange-Thomann N."/>
            <person name="Stavropoulos S."/>
            <person name="Stone C."/>
            <person name="Strader C."/>
            <person name="Tesfaye S."/>
            <person name="Thomson T."/>
            <person name="Thoulutsang Y."/>
            <person name="Thoulutsang D."/>
            <person name="Topham K."/>
            <person name="Topping I."/>
            <person name="Tsamla T."/>
            <person name="Vassiliev H."/>
            <person name="Vo A."/>
            <person name="Wangchuk T."/>
            <person name="Wangdi T."/>
            <person name="Weiand M."/>
            <person name="Wilkinson J."/>
            <person name="Wilson A."/>
            <person name="Yadav S."/>
            <person name="Young G."/>
            <person name="Yu Q."/>
            <person name="Zembek L."/>
            <person name="Zhong D."/>
            <person name="Zimmer A."/>
            <person name="Zwirko Z."/>
            <person name="Jaffe D.B."/>
            <person name="Alvarez P."/>
            <person name="Brockman W."/>
            <person name="Butler J."/>
            <person name="Chin C."/>
            <person name="Gnerre S."/>
            <person name="Grabherr M."/>
            <person name="Kleber M."/>
            <person name="Mauceli E."/>
            <person name="MacCallum I."/>
        </authorList>
    </citation>
    <scope>NUCLEOTIDE SEQUENCE [LARGE SCALE GENOMIC DNA]</scope>
    <source>
        <strain evidence="11">Tai18E2 / Tucson 14021-0261.01</strain>
    </source>
</reference>
<dbReference type="GO" id="GO:0042054">
    <property type="term" value="F:histone methyltransferase activity"/>
    <property type="evidence" value="ECO:0007669"/>
    <property type="project" value="TreeGrafter"/>
</dbReference>
<dbReference type="SMR" id="A0A0R1DZE2"/>
<evidence type="ECO:0000259" key="8">
    <source>
        <dbReference type="Pfam" id="PF13649"/>
    </source>
</evidence>
<keyword evidence="2 6" id="KW-0808">Transferase</keyword>
<dbReference type="Gene3D" id="2.70.160.11">
    <property type="entry name" value="Hnrnp arginine n-methyltransferase1"/>
    <property type="match status" value="1"/>
</dbReference>
<evidence type="ECO:0000256" key="7">
    <source>
        <dbReference type="SAM" id="MobiDB-lite"/>
    </source>
</evidence>